<dbReference type="Proteomes" id="UP000287687">
    <property type="component" value="Unassembled WGS sequence"/>
</dbReference>
<feature type="domain" description="FAD/NAD(P)-binding" evidence="2">
    <location>
        <begin position="5"/>
        <end position="302"/>
    </location>
</feature>
<dbReference type="InterPro" id="IPR051691">
    <property type="entry name" value="Metab_Enz_Cyan_OpOx_G3PDH"/>
</dbReference>
<keyword evidence="1" id="KW-0560">Oxidoreductase</keyword>
<dbReference type="EMBL" id="SBIP01000003">
    <property type="protein sequence ID" value="RWX77317.1"/>
    <property type="molecule type" value="Genomic_DNA"/>
</dbReference>
<dbReference type="PRINTS" id="PR00368">
    <property type="entry name" value="FADPNR"/>
</dbReference>
<dbReference type="SUPFAM" id="SSF51905">
    <property type="entry name" value="FAD/NAD(P)-binding domain"/>
    <property type="match status" value="1"/>
</dbReference>
<dbReference type="PANTHER" id="PTHR42949">
    <property type="entry name" value="ANAEROBIC GLYCEROL-3-PHOSPHATE DEHYDROGENASE SUBUNIT B"/>
    <property type="match status" value="1"/>
</dbReference>
<comment type="caution">
    <text evidence="3">The sequence shown here is derived from an EMBL/GenBank/DDBJ whole genome shotgun (WGS) entry which is preliminary data.</text>
</comment>
<name>A0A3S3VIB5_9HYPH</name>
<proteinExistence type="predicted"/>
<accession>A0A3S3VIB5</accession>
<protein>
    <submittedName>
        <fullName evidence="3">FAD-dependent oxidoreductase</fullName>
    </submittedName>
</protein>
<keyword evidence="4" id="KW-1185">Reference proteome</keyword>
<gene>
    <name evidence="3" type="ORF">EPK99_13750</name>
</gene>
<dbReference type="Pfam" id="PF07992">
    <property type="entry name" value="Pyr_redox_2"/>
    <property type="match status" value="1"/>
</dbReference>
<dbReference type="PANTHER" id="PTHR42949:SF3">
    <property type="entry name" value="ANAEROBIC GLYCEROL-3-PHOSPHATE DEHYDROGENASE SUBUNIT B"/>
    <property type="match status" value="1"/>
</dbReference>
<evidence type="ECO:0000313" key="3">
    <source>
        <dbReference type="EMBL" id="RWX77317.1"/>
    </source>
</evidence>
<evidence type="ECO:0000259" key="2">
    <source>
        <dbReference type="Pfam" id="PF07992"/>
    </source>
</evidence>
<organism evidence="3 4">
    <name type="scientific">Neorhizobium lilium</name>
    <dbReference type="NCBI Taxonomy" id="2503024"/>
    <lineage>
        <taxon>Bacteria</taxon>
        <taxon>Pseudomonadati</taxon>
        <taxon>Pseudomonadota</taxon>
        <taxon>Alphaproteobacteria</taxon>
        <taxon>Hyphomicrobiales</taxon>
        <taxon>Rhizobiaceae</taxon>
        <taxon>Rhizobium/Agrobacterium group</taxon>
        <taxon>Neorhizobium</taxon>
    </lineage>
</organism>
<evidence type="ECO:0000256" key="1">
    <source>
        <dbReference type="ARBA" id="ARBA00023002"/>
    </source>
</evidence>
<dbReference type="OrthoDB" id="5287468at2"/>
<sequence length="413" mass="43140">MAETYDVAIVGGGPAGLSAAIELKRRGVEKVALCERGAEAGGIPRHCGHPPFGMREFGRILTGPTYARRLVAAAAATGVTILTKHAVVHAGPDGLLTVATPAGIQTIRAARILIATGARETTRAQLLVPGVRPLGVMNTAALQAFVYQEGRVPFRHPVIVGSELVSLSAILTCRSHGIRPVAMVETEQEVQARPAFFALPRMLGVPVMTDAQVLAIEGSPRVTSVRLRLAGGTETALACDGVIFSGRFIPEAALVEASALALDLGTGGPVIDQHGRSSDPNIFAAGNMVHPIETAGHCWDEGRRVARVIAAGLANAKDAEPDKTPGRRIIAGAGLKYVVPQRLTPEGKGTAPTLNLRALGAARGRLILSDGSGTVLRTQNINSAPKKPIRFPLAGLDLAVDSSDLQLRLEPRP</sequence>
<dbReference type="PRINTS" id="PR00469">
    <property type="entry name" value="PNDRDTASEII"/>
</dbReference>
<dbReference type="Gene3D" id="3.50.50.60">
    <property type="entry name" value="FAD/NAD(P)-binding domain"/>
    <property type="match status" value="2"/>
</dbReference>
<dbReference type="GO" id="GO:0016491">
    <property type="term" value="F:oxidoreductase activity"/>
    <property type="evidence" value="ECO:0007669"/>
    <property type="project" value="UniProtKB-KW"/>
</dbReference>
<reference evidence="3 4" key="1">
    <citation type="submission" date="2019-01" db="EMBL/GenBank/DDBJ databases">
        <title>The draft genome of Rhizobium sp. 24NR.</title>
        <authorList>
            <person name="Liu L."/>
            <person name="Liang L."/>
            <person name="Shi S."/>
            <person name="Xu L."/>
            <person name="Wang X."/>
            <person name="Li L."/>
            <person name="Zhang X."/>
        </authorList>
    </citation>
    <scope>NUCLEOTIDE SEQUENCE [LARGE SCALE GENOMIC DNA]</scope>
    <source>
        <strain evidence="3 4">24NR</strain>
    </source>
</reference>
<dbReference type="InterPro" id="IPR036188">
    <property type="entry name" value="FAD/NAD-bd_sf"/>
</dbReference>
<evidence type="ECO:0000313" key="4">
    <source>
        <dbReference type="Proteomes" id="UP000287687"/>
    </source>
</evidence>
<dbReference type="InterPro" id="IPR023753">
    <property type="entry name" value="FAD/NAD-binding_dom"/>
</dbReference>
<dbReference type="AlphaFoldDB" id="A0A3S3VIB5"/>